<dbReference type="EMBL" id="CATNWA010014166">
    <property type="protein sequence ID" value="CAI9568378.1"/>
    <property type="molecule type" value="Genomic_DNA"/>
</dbReference>
<reference evidence="1" key="1">
    <citation type="submission" date="2023-05" db="EMBL/GenBank/DDBJ databases">
        <authorList>
            <person name="Stuckert A."/>
        </authorList>
    </citation>
    <scope>NUCLEOTIDE SEQUENCE</scope>
</reference>
<keyword evidence="2" id="KW-1185">Reference proteome</keyword>
<name>A0ABN9D7T8_9NEOB</name>
<evidence type="ECO:0000313" key="1">
    <source>
        <dbReference type="EMBL" id="CAI9568378.1"/>
    </source>
</evidence>
<accession>A0ABN9D7T8</accession>
<gene>
    <name evidence="1" type="ORF">SPARVUS_LOCUS6695908</name>
</gene>
<evidence type="ECO:0000313" key="2">
    <source>
        <dbReference type="Proteomes" id="UP001162483"/>
    </source>
</evidence>
<dbReference type="Proteomes" id="UP001162483">
    <property type="component" value="Unassembled WGS sequence"/>
</dbReference>
<comment type="caution">
    <text evidence="1">The sequence shown here is derived from an EMBL/GenBank/DDBJ whole genome shotgun (WGS) entry which is preliminary data.</text>
</comment>
<organism evidence="1 2">
    <name type="scientific">Staurois parvus</name>
    <dbReference type="NCBI Taxonomy" id="386267"/>
    <lineage>
        <taxon>Eukaryota</taxon>
        <taxon>Metazoa</taxon>
        <taxon>Chordata</taxon>
        <taxon>Craniata</taxon>
        <taxon>Vertebrata</taxon>
        <taxon>Euteleostomi</taxon>
        <taxon>Amphibia</taxon>
        <taxon>Batrachia</taxon>
        <taxon>Anura</taxon>
        <taxon>Neobatrachia</taxon>
        <taxon>Ranoidea</taxon>
        <taxon>Ranidae</taxon>
        <taxon>Staurois</taxon>
    </lineage>
</organism>
<sequence>MCISWRNYAHCWCQWNEECPIIGVSGSKNAPLLVSVEGISASSLVSVEGKMPHSWCQWEEQCPITGVNGRENAPLLV</sequence>
<protein>
    <submittedName>
        <fullName evidence="1">Uncharacterized protein</fullName>
    </submittedName>
</protein>
<proteinExistence type="predicted"/>